<dbReference type="AlphaFoldDB" id="A0AAV0E8M4"/>
<dbReference type="PROSITE" id="PS50878">
    <property type="entry name" value="RT_POL"/>
    <property type="match status" value="1"/>
</dbReference>
<organism evidence="2 3">
    <name type="scientific">Cuscuta epithymum</name>
    <dbReference type="NCBI Taxonomy" id="186058"/>
    <lineage>
        <taxon>Eukaryota</taxon>
        <taxon>Viridiplantae</taxon>
        <taxon>Streptophyta</taxon>
        <taxon>Embryophyta</taxon>
        <taxon>Tracheophyta</taxon>
        <taxon>Spermatophyta</taxon>
        <taxon>Magnoliopsida</taxon>
        <taxon>eudicotyledons</taxon>
        <taxon>Gunneridae</taxon>
        <taxon>Pentapetalae</taxon>
        <taxon>asterids</taxon>
        <taxon>lamiids</taxon>
        <taxon>Solanales</taxon>
        <taxon>Convolvulaceae</taxon>
        <taxon>Cuscuteae</taxon>
        <taxon>Cuscuta</taxon>
        <taxon>Cuscuta subgen. Cuscuta</taxon>
    </lineage>
</organism>
<protein>
    <recommendedName>
        <fullName evidence="1">Reverse transcriptase domain-containing protein</fullName>
    </recommendedName>
</protein>
<sequence length="143" mass="16124">MSKAYDRVEWPFLEGMMRNLGFHDNWIGLVMECVTSVSYSIPFDDGMIDLSTPGRGLRQGDLLSPYLFLLVAEGLSALFRRYESVGRLHEVSIARKAPMASHLLFADDSLLFFRASHDEASLVKWILADYEEASCQVTLTGKL</sequence>
<gene>
    <name evidence="2" type="ORF">CEPIT_LOCUS22419</name>
</gene>
<comment type="caution">
    <text evidence="2">The sequence shown here is derived from an EMBL/GenBank/DDBJ whole genome shotgun (WGS) entry which is preliminary data.</text>
</comment>
<evidence type="ECO:0000313" key="3">
    <source>
        <dbReference type="Proteomes" id="UP001152523"/>
    </source>
</evidence>
<reference evidence="2" key="1">
    <citation type="submission" date="2022-07" db="EMBL/GenBank/DDBJ databases">
        <authorList>
            <person name="Macas J."/>
            <person name="Novak P."/>
            <person name="Neumann P."/>
        </authorList>
    </citation>
    <scope>NUCLEOTIDE SEQUENCE</scope>
</reference>
<name>A0AAV0E8M4_9ASTE</name>
<dbReference type="InterPro" id="IPR000477">
    <property type="entry name" value="RT_dom"/>
</dbReference>
<dbReference type="PANTHER" id="PTHR46890">
    <property type="entry name" value="NON-LTR RETROLELEMENT REVERSE TRANSCRIPTASE-LIKE PROTEIN-RELATED"/>
    <property type="match status" value="1"/>
</dbReference>
<feature type="domain" description="Reverse transcriptase" evidence="1">
    <location>
        <begin position="1"/>
        <end position="143"/>
    </location>
</feature>
<proteinExistence type="predicted"/>
<accession>A0AAV0E8M4</accession>
<dbReference type="InterPro" id="IPR052343">
    <property type="entry name" value="Retrotransposon-Effector_Assoc"/>
</dbReference>
<dbReference type="EMBL" id="CAMAPF010000913">
    <property type="protein sequence ID" value="CAH9118865.1"/>
    <property type="molecule type" value="Genomic_DNA"/>
</dbReference>
<dbReference type="PANTHER" id="PTHR46890:SF48">
    <property type="entry name" value="RNA-DIRECTED DNA POLYMERASE"/>
    <property type="match status" value="1"/>
</dbReference>
<evidence type="ECO:0000313" key="2">
    <source>
        <dbReference type="EMBL" id="CAH9118865.1"/>
    </source>
</evidence>
<evidence type="ECO:0000259" key="1">
    <source>
        <dbReference type="PROSITE" id="PS50878"/>
    </source>
</evidence>
<keyword evidence="3" id="KW-1185">Reference proteome</keyword>
<dbReference type="Proteomes" id="UP001152523">
    <property type="component" value="Unassembled WGS sequence"/>
</dbReference>
<dbReference type="Pfam" id="PF00078">
    <property type="entry name" value="RVT_1"/>
    <property type="match status" value="1"/>
</dbReference>